<dbReference type="EMBL" id="NCVQ01000002">
    <property type="protein sequence ID" value="PWZ44362.1"/>
    <property type="molecule type" value="Genomic_DNA"/>
</dbReference>
<comment type="similarity">
    <text evidence="1">Belongs to the ARG7 family.</text>
</comment>
<dbReference type="AlphaFoldDB" id="A0A3L6G717"/>
<comment type="caution">
    <text evidence="3">The sequence shown here is derived from an EMBL/GenBank/DDBJ whole genome shotgun (WGS) entry which is preliminary data.</text>
</comment>
<sequence length="167" mass="17709">MCKLAITTIPSLAWLRRAVRRRRRRSGGNHTTAASASCFSSFPSCPCPAAVVPAGHVAVCVEAAGSGSGSGSTRRFVVPLAHLSHPAFRELLQKAEDEYGFPAAPGPVALPCDEDHFLDVLRRVSSSPASSSSSSCGLPMRRCSPRGESRPLLQAGRIVAVDEKLVW</sequence>
<dbReference type="GO" id="GO:0009733">
    <property type="term" value="P:response to auxin"/>
    <property type="evidence" value="ECO:0007669"/>
    <property type="project" value="InterPro"/>
</dbReference>
<reference evidence="3" key="1">
    <citation type="journal article" date="2018" name="Nat. Genet.">
        <title>Extensive intraspecific gene order and gene structural variations between Mo17 and other maize genomes.</title>
        <authorList>
            <person name="Sun S."/>
            <person name="Zhou Y."/>
            <person name="Chen J."/>
            <person name="Shi J."/>
            <person name="Zhao H."/>
            <person name="Zhao H."/>
            <person name="Song W."/>
            <person name="Zhang M."/>
            <person name="Cui Y."/>
            <person name="Dong X."/>
            <person name="Liu H."/>
            <person name="Ma X."/>
            <person name="Jiao Y."/>
            <person name="Wang B."/>
            <person name="Wei X."/>
            <person name="Stein J.C."/>
            <person name="Glaubitz J.C."/>
            <person name="Lu F."/>
            <person name="Yu G."/>
            <person name="Liang C."/>
            <person name="Fengler K."/>
            <person name="Li B."/>
            <person name="Rafalski A."/>
            <person name="Schnable P.S."/>
            <person name="Ware D.H."/>
            <person name="Buckler E.S."/>
            <person name="Lai J."/>
        </authorList>
    </citation>
    <scope>NUCLEOTIDE SEQUENCE [LARGE SCALE GENOMIC DNA]</scope>
    <source>
        <tissue evidence="3">Seedling</tissue>
    </source>
</reference>
<proteinExistence type="inferred from homology"/>
<evidence type="ECO:0000256" key="1">
    <source>
        <dbReference type="ARBA" id="ARBA00006974"/>
    </source>
</evidence>
<dbReference type="Pfam" id="PF02519">
    <property type="entry name" value="Auxin_inducible"/>
    <property type="match status" value="1"/>
</dbReference>
<evidence type="ECO:0000313" key="3">
    <source>
        <dbReference type="EMBL" id="PWZ44362.1"/>
    </source>
</evidence>
<organism evidence="3">
    <name type="scientific">Zea mays</name>
    <name type="common">Maize</name>
    <dbReference type="NCBI Taxonomy" id="4577"/>
    <lineage>
        <taxon>Eukaryota</taxon>
        <taxon>Viridiplantae</taxon>
        <taxon>Streptophyta</taxon>
        <taxon>Embryophyta</taxon>
        <taxon>Tracheophyta</taxon>
        <taxon>Spermatophyta</taxon>
        <taxon>Magnoliopsida</taxon>
        <taxon>Liliopsida</taxon>
        <taxon>Poales</taxon>
        <taxon>Poaceae</taxon>
        <taxon>PACMAD clade</taxon>
        <taxon>Panicoideae</taxon>
        <taxon>Andropogonodae</taxon>
        <taxon>Andropogoneae</taxon>
        <taxon>Tripsacinae</taxon>
        <taxon>Zea</taxon>
    </lineage>
</organism>
<accession>A0A3L6G717</accession>
<dbReference type="Proteomes" id="UP000251960">
    <property type="component" value="Chromosome 10"/>
</dbReference>
<evidence type="ECO:0000256" key="2">
    <source>
        <dbReference type="SAM" id="MobiDB-lite"/>
    </source>
</evidence>
<dbReference type="PANTHER" id="PTHR31374:SF12">
    <property type="entry name" value="OS04G0662400 PROTEIN"/>
    <property type="match status" value="1"/>
</dbReference>
<feature type="compositionally biased region" description="Low complexity" evidence="2">
    <location>
        <begin position="126"/>
        <end position="135"/>
    </location>
</feature>
<feature type="region of interest" description="Disordered" evidence="2">
    <location>
        <begin position="126"/>
        <end position="147"/>
    </location>
</feature>
<dbReference type="InterPro" id="IPR003676">
    <property type="entry name" value="SAUR_fam"/>
</dbReference>
<dbReference type="PANTHER" id="PTHR31374">
    <property type="entry name" value="AUXIN-INDUCED PROTEIN-LIKE-RELATED"/>
    <property type="match status" value="1"/>
</dbReference>
<gene>
    <name evidence="3" type="primary">SAUR22_1</name>
    <name evidence="3" type="ORF">Zm00014a_017362</name>
</gene>
<name>A0A3L6G717_MAIZE</name>
<dbReference type="ExpressionAtlas" id="A0A3L6G717">
    <property type="expression patterns" value="baseline and differential"/>
</dbReference>
<protein>
    <submittedName>
        <fullName evidence="3">Auxin-responsive protein SAUR22</fullName>
    </submittedName>
</protein>